<gene>
    <name evidence="2" type="ORF">NCTC10135_00979</name>
</gene>
<dbReference type="SUPFAM" id="SSF53187">
    <property type="entry name" value="Zn-dependent exopeptidases"/>
    <property type="match status" value="1"/>
</dbReference>
<dbReference type="EMBL" id="LS991949">
    <property type="protein sequence ID" value="SYV90455.1"/>
    <property type="molecule type" value="Genomic_DNA"/>
</dbReference>
<proteinExistence type="predicted"/>
<sequence length="75" mass="8011">MHKDFDKTNKASLVADLCNYNSNAKSDSNAAAMFLNEFANGVDFIHCDIAGTADAKNMGLGILVSTLVELAEKQS</sequence>
<dbReference type="GO" id="GO:0046872">
    <property type="term" value="F:metal ion binding"/>
    <property type="evidence" value="ECO:0007669"/>
    <property type="project" value="InterPro"/>
</dbReference>
<dbReference type="AlphaFoldDB" id="A0A3B0P682"/>
<dbReference type="GO" id="GO:0006508">
    <property type="term" value="P:proteolysis"/>
    <property type="evidence" value="ECO:0007669"/>
    <property type="project" value="InterPro"/>
</dbReference>
<evidence type="ECO:0000313" key="2">
    <source>
        <dbReference type="EMBL" id="SYV90455.1"/>
    </source>
</evidence>
<evidence type="ECO:0000259" key="1">
    <source>
        <dbReference type="Pfam" id="PF00883"/>
    </source>
</evidence>
<feature type="domain" description="Cytosol aminopeptidase" evidence="1">
    <location>
        <begin position="2"/>
        <end position="67"/>
    </location>
</feature>
<name>A0A3B0P682_9BACT</name>
<dbReference type="GO" id="GO:0070006">
    <property type="term" value="F:metalloaminopeptidase activity"/>
    <property type="evidence" value="ECO:0007669"/>
    <property type="project" value="InterPro"/>
</dbReference>
<dbReference type="Gene3D" id="3.40.630.10">
    <property type="entry name" value="Zn peptidases"/>
    <property type="match status" value="1"/>
</dbReference>
<evidence type="ECO:0000313" key="3">
    <source>
        <dbReference type="Proteomes" id="UP000259864"/>
    </source>
</evidence>
<organism evidence="2 3">
    <name type="scientific">Metamycoplasma alkalescens</name>
    <dbReference type="NCBI Taxonomy" id="45363"/>
    <lineage>
        <taxon>Bacteria</taxon>
        <taxon>Bacillati</taxon>
        <taxon>Mycoplasmatota</taxon>
        <taxon>Mycoplasmoidales</taxon>
        <taxon>Metamycoplasmataceae</taxon>
        <taxon>Metamycoplasma</taxon>
    </lineage>
</organism>
<keyword evidence="2" id="KW-0031">Aminopeptidase</keyword>
<dbReference type="KEGG" id="mala:NCTC10135_00979"/>
<keyword evidence="2" id="KW-0378">Hydrolase</keyword>
<keyword evidence="2" id="KW-0645">Protease</keyword>
<dbReference type="InterPro" id="IPR000819">
    <property type="entry name" value="Peptidase_M17_C"/>
</dbReference>
<accession>A0A3B0P682</accession>
<reference evidence="3" key="1">
    <citation type="submission" date="2018-06" db="EMBL/GenBank/DDBJ databases">
        <authorList>
            <consortium name="Pathogen Informatics"/>
        </authorList>
    </citation>
    <scope>NUCLEOTIDE SEQUENCE [LARGE SCALE GENOMIC DNA]</scope>
    <source>
        <strain evidence="3">NCTC10135</strain>
    </source>
</reference>
<dbReference type="Pfam" id="PF00883">
    <property type="entry name" value="Peptidase_M17"/>
    <property type="match status" value="1"/>
</dbReference>
<dbReference type="Proteomes" id="UP000259864">
    <property type="component" value="Chromosome 1"/>
</dbReference>
<protein>
    <submittedName>
        <fullName evidence="2">Multifunctional aminopeptidase A</fullName>
    </submittedName>
</protein>